<dbReference type="InParanoid" id="A0A1X7UDS9"/>
<organism evidence="1">
    <name type="scientific">Amphimedon queenslandica</name>
    <name type="common">Sponge</name>
    <dbReference type="NCBI Taxonomy" id="400682"/>
    <lineage>
        <taxon>Eukaryota</taxon>
        <taxon>Metazoa</taxon>
        <taxon>Porifera</taxon>
        <taxon>Demospongiae</taxon>
        <taxon>Heteroscleromorpha</taxon>
        <taxon>Haplosclerida</taxon>
        <taxon>Niphatidae</taxon>
        <taxon>Amphimedon</taxon>
    </lineage>
</organism>
<dbReference type="PANTHER" id="PTHR33395">
    <property type="entry name" value="TRANSCRIPTASE, PUTATIVE-RELATED-RELATED"/>
    <property type="match status" value="1"/>
</dbReference>
<accession>A0A1X7UDS9</accession>
<reference evidence="1" key="1">
    <citation type="submission" date="2017-05" db="UniProtKB">
        <authorList>
            <consortium name="EnsemblMetazoa"/>
        </authorList>
    </citation>
    <scope>IDENTIFICATION</scope>
</reference>
<sequence length="183" mass="21051">MVRPLQLDISKGLPNTRSTMAVFLSITLSVKKSIYLSLVRSRMTYIYISQVCLQEHVQRRITKYIPKNYQSDYNIKANLFNQFFSVFSSHSMTNQSQMKSTLDVCIGRVNILPAEVYKSSTQLETSKSMEIDHISPVILKHFASALFLPQHNLFRQSLIHGVLPQEWKVHLITPVYKSGKSQL</sequence>
<evidence type="ECO:0000313" key="1">
    <source>
        <dbReference type="EnsemblMetazoa" id="Aqu2.1.25646_001"/>
    </source>
</evidence>
<proteinExistence type="predicted"/>
<name>A0A1X7UDS9_AMPQE</name>
<dbReference type="AlphaFoldDB" id="A0A1X7UDS9"/>
<dbReference type="EnsemblMetazoa" id="Aqu2.1.25646_001">
    <property type="protein sequence ID" value="Aqu2.1.25646_001"/>
    <property type="gene ID" value="Aqu2.1.25646"/>
</dbReference>
<dbReference type="PANTHER" id="PTHR33395:SF22">
    <property type="entry name" value="REVERSE TRANSCRIPTASE DOMAIN-CONTAINING PROTEIN"/>
    <property type="match status" value="1"/>
</dbReference>
<protein>
    <submittedName>
        <fullName evidence="1">Uncharacterized protein</fullName>
    </submittedName>
</protein>